<dbReference type="PATRIC" id="fig|273678.4.peg.3254"/>
<dbReference type="Proteomes" id="UP000033900">
    <property type="component" value="Unassembled WGS sequence"/>
</dbReference>
<proteinExistence type="predicted"/>
<evidence type="ECO:0000313" key="1">
    <source>
        <dbReference type="EMBL" id="KJL46621.1"/>
    </source>
</evidence>
<dbReference type="STRING" id="273678.RS84_03260"/>
<reference evidence="1 2" key="1">
    <citation type="submission" date="2015-02" db="EMBL/GenBank/DDBJ databases">
        <title>Draft genome sequences of ten Microbacterium spp. with emphasis on heavy metal contaminated environments.</title>
        <authorList>
            <person name="Corretto E."/>
        </authorList>
    </citation>
    <scope>NUCLEOTIDE SEQUENCE [LARGE SCALE GENOMIC DNA]</scope>
    <source>
        <strain evidence="1 2">SA35</strain>
    </source>
</reference>
<sequence length="51" mass="5458">MDGFTGFKTAATEELSTAVAVMDPFHGVRLAGDDLLTDTQIMRLQPLFASA</sequence>
<gene>
    <name evidence="1" type="ORF">RS84_03260</name>
</gene>
<keyword evidence="2" id="KW-1185">Reference proteome</keyword>
<dbReference type="EMBL" id="JYJB01000010">
    <property type="protein sequence ID" value="KJL46621.1"/>
    <property type="molecule type" value="Genomic_DNA"/>
</dbReference>
<evidence type="ECO:0000313" key="2">
    <source>
        <dbReference type="Proteomes" id="UP000033900"/>
    </source>
</evidence>
<comment type="caution">
    <text evidence="1">The sequence shown here is derived from an EMBL/GenBank/DDBJ whole genome shotgun (WGS) entry which is preliminary data.</text>
</comment>
<name>A0A0M2HQ66_9MICO</name>
<protein>
    <submittedName>
        <fullName evidence="1">Uncharacterized protein</fullName>
    </submittedName>
</protein>
<organism evidence="1 2">
    <name type="scientific">Microbacterium hydrocarbonoxydans</name>
    <dbReference type="NCBI Taxonomy" id="273678"/>
    <lineage>
        <taxon>Bacteria</taxon>
        <taxon>Bacillati</taxon>
        <taxon>Actinomycetota</taxon>
        <taxon>Actinomycetes</taxon>
        <taxon>Micrococcales</taxon>
        <taxon>Microbacteriaceae</taxon>
        <taxon>Microbacterium</taxon>
    </lineage>
</organism>
<accession>A0A0M2HQ66</accession>
<dbReference type="AlphaFoldDB" id="A0A0M2HQ66"/>